<gene>
    <name evidence="2" type="ORF">G4D64_13420</name>
    <name evidence="1" type="ORF">H1Z61_13690</name>
</gene>
<organism evidence="2 3">
    <name type="scientific">Bacillus aquiflavi</name>
    <dbReference type="NCBI Taxonomy" id="2672567"/>
    <lineage>
        <taxon>Bacteria</taxon>
        <taxon>Bacillati</taxon>
        <taxon>Bacillota</taxon>
        <taxon>Bacilli</taxon>
        <taxon>Bacillales</taxon>
        <taxon>Bacillaceae</taxon>
        <taxon>Bacillus</taxon>
    </lineage>
</organism>
<dbReference type="AlphaFoldDB" id="A0A6B3W1X1"/>
<dbReference type="RefSeq" id="WP_163242885.1">
    <property type="nucleotide sequence ID" value="NZ_JAAIWN010000036.1"/>
</dbReference>
<name>A0A6B3W1X1_9BACI</name>
<reference evidence="1 4" key="2">
    <citation type="submission" date="2020-07" db="EMBL/GenBank/DDBJ databases">
        <authorList>
            <person name="Feng H."/>
        </authorList>
    </citation>
    <scope>NUCLEOTIDE SEQUENCE [LARGE SCALE GENOMIC DNA]</scope>
    <source>
        <strain evidence="4">s-12</strain>
        <strain evidence="1">S-12</strain>
    </source>
</reference>
<sequence length="174" mass="20505">MKKDGLLDKDLLKQYYSIFSNKNNLKDFKSYYLAFVRFINQNREFFTDTILEKWDLNVLITLNPDNYLVKNPDISLPLEEKRLRGDYDDIDTLVMSIRDTLWDMITIYSGKDCPITPNDELRYILLKNNDGKEKLLLECAACGWTENIDGNEYNDPTGTVYPVNKKDLERYFLS</sequence>
<dbReference type="Proteomes" id="UP000472971">
    <property type="component" value="Unassembled WGS sequence"/>
</dbReference>
<evidence type="ECO:0000313" key="3">
    <source>
        <dbReference type="Proteomes" id="UP000472971"/>
    </source>
</evidence>
<keyword evidence="3" id="KW-1185">Reference proteome</keyword>
<reference evidence="2 3" key="1">
    <citation type="submission" date="2020-02" db="EMBL/GenBank/DDBJ databases">
        <title>Bacillus aquiflavi sp. nov., isolated from yellow water of strong flavor Chinese baijiu in Yibin region of China.</title>
        <authorList>
            <person name="Xie J."/>
        </authorList>
    </citation>
    <scope>NUCLEOTIDE SEQUENCE [LARGE SCALE GENOMIC DNA]</scope>
    <source>
        <strain evidence="2 3">3H-10</strain>
    </source>
</reference>
<protein>
    <submittedName>
        <fullName evidence="2">Uncharacterized protein</fullName>
    </submittedName>
</protein>
<evidence type="ECO:0000313" key="2">
    <source>
        <dbReference type="EMBL" id="NEY82477.1"/>
    </source>
</evidence>
<evidence type="ECO:0000313" key="1">
    <source>
        <dbReference type="EMBL" id="MBA4538157.1"/>
    </source>
</evidence>
<evidence type="ECO:0000313" key="4">
    <source>
        <dbReference type="Proteomes" id="UP000570010"/>
    </source>
</evidence>
<accession>A0A6B3W1X1</accession>
<dbReference type="Proteomes" id="UP000570010">
    <property type="component" value="Unassembled WGS sequence"/>
</dbReference>
<dbReference type="EMBL" id="JACEIO010000036">
    <property type="protein sequence ID" value="MBA4538157.1"/>
    <property type="molecule type" value="Genomic_DNA"/>
</dbReference>
<comment type="caution">
    <text evidence="2">The sequence shown here is derived from an EMBL/GenBank/DDBJ whole genome shotgun (WGS) entry which is preliminary data.</text>
</comment>
<proteinExistence type="predicted"/>
<dbReference type="EMBL" id="JAAIWN010000036">
    <property type="protein sequence ID" value="NEY82477.1"/>
    <property type="molecule type" value="Genomic_DNA"/>
</dbReference>